<dbReference type="GO" id="GO:0009102">
    <property type="term" value="P:biotin biosynthetic process"/>
    <property type="evidence" value="ECO:0007669"/>
    <property type="project" value="UniProtKB-KW"/>
</dbReference>
<dbReference type="GO" id="GO:0008710">
    <property type="term" value="F:8-amino-7-oxononanoate synthase activity"/>
    <property type="evidence" value="ECO:0007669"/>
    <property type="project" value="UniProtKB-EC"/>
</dbReference>
<evidence type="ECO:0000256" key="6">
    <source>
        <dbReference type="ARBA" id="ARBA00022679"/>
    </source>
</evidence>
<feature type="domain" description="Aminotransferase class I/classII large" evidence="13">
    <location>
        <begin position="37"/>
        <end position="381"/>
    </location>
</feature>
<evidence type="ECO:0000256" key="12">
    <source>
        <dbReference type="RuleBase" id="RU003693"/>
    </source>
</evidence>
<keyword evidence="8 12" id="KW-0663">Pyridoxal phosphate</keyword>
<evidence type="ECO:0000259" key="13">
    <source>
        <dbReference type="Pfam" id="PF00155"/>
    </source>
</evidence>
<dbReference type="InterPro" id="IPR015422">
    <property type="entry name" value="PyrdxlP-dep_Trfase_small"/>
</dbReference>
<evidence type="ECO:0000256" key="10">
    <source>
        <dbReference type="ARBA" id="ARBA00033381"/>
    </source>
</evidence>
<keyword evidence="15" id="KW-1185">Reference proteome</keyword>
<comment type="cofactor">
    <cofactor evidence="1 12">
        <name>pyridoxal 5'-phosphate</name>
        <dbReference type="ChEBI" id="CHEBI:597326"/>
    </cofactor>
</comment>
<dbReference type="Gene3D" id="3.90.1150.10">
    <property type="entry name" value="Aspartate Aminotransferase, domain 1"/>
    <property type="match status" value="1"/>
</dbReference>
<dbReference type="EC" id="2.3.1.47" evidence="5"/>
<evidence type="ECO:0000256" key="9">
    <source>
        <dbReference type="ARBA" id="ARBA00032610"/>
    </source>
</evidence>
<comment type="subunit">
    <text evidence="4">Homodimer.</text>
</comment>
<reference evidence="14 15" key="1">
    <citation type="submission" date="2019-02" db="EMBL/GenBank/DDBJ databases">
        <title>Deep-cultivation of Planctomycetes and their phenomic and genomic characterization uncovers novel biology.</title>
        <authorList>
            <person name="Wiegand S."/>
            <person name="Jogler M."/>
            <person name="Boedeker C."/>
            <person name="Pinto D."/>
            <person name="Vollmers J."/>
            <person name="Rivas-Marin E."/>
            <person name="Kohn T."/>
            <person name="Peeters S.H."/>
            <person name="Heuer A."/>
            <person name="Rast P."/>
            <person name="Oberbeckmann S."/>
            <person name="Bunk B."/>
            <person name="Jeske O."/>
            <person name="Meyerdierks A."/>
            <person name="Storesund J.E."/>
            <person name="Kallscheuer N."/>
            <person name="Luecker S."/>
            <person name="Lage O.M."/>
            <person name="Pohl T."/>
            <person name="Merkel B.J."/>
            <person name="Hornburger P."/>
            <person name="Mueller R.-W."/>
            <person name="Bruemmer F."/>
            <person name="Labrenz M."/>
            <person name="Spormann A.M."/>
            <person name="Op Den Camp H."/>
            <person name="Overmann J."/>
            <person name="Amann R."/>
            <person name="Jetten M.S.M."/>
            <person name="Mascher T."/>
            <person name="Medema M.H."/>
            <person name="Devos D.P."/>
            <person name="Kaster A.-K."/>
            <person name="Ovreas L."/>
            <person name="Rohde M."/>
            <person name="Galperin M.Y."/>
            <person name="Jogler C."/>
        </authorList>
    </citation>
    <scope>NUCLEOTIDE SEQUENCE [LARGE SCALE GENOMIC DNA]</scope>
    <source>
        <strain evidence="14 15">Pla108</strain>
    </source>
</reference>
<dbReference type="EMBL" id="SJPR01000001">
    <property type="protein sequence ID" value="TWU00722.1"/>
    <property type="molecule type" value="Genomic_DNA"/>
</dbReference>
<keyword evidence="14" id="KW-0012">Acyltransferase</keyword>
<dbReference type="InterPro" id="IPR001917">
    <property type="entry name" value="Aminotrans_II_pyridoxalP_BS"/>
</dbReference>
<evidence type="ECO:0000256" key="11">
    <source>
        <dbReference type="ARBA" id="ARBA00047715"/>
    </source>
</evidence>
<dbReference type="PROSITE" id="PS00599">
    <property type="entry name" value="AA_TRANSFER_CLASS_2"/>
    <property type="match status" value="1"/>
</dbReference>
<dbReference type="RefSeq" id="WP_146444365.1">
    <property type="nucleotide sequence ID" value="NZ_SJPR01000001.1"/>
</dbReference>
<evidence type="ECO:0000256" key="1">
    <source>
        <dbReference type="ARBA" id="ARBA00001933"/>
    </source>
</evidence>
<dbReference type="Gene3D" id="3.40.640.10">
    <property type="entry name" value="Type I PLP-dependent aspartate aminotransferase-like (Major domain)"/>
    <property type="match status" value="1"/>
</dbReference>
<dbReference type="SUPFAM" id="SSF53383">
    <property type="entry name" value="PLP-dependent transferases"/>
    <property type="match status" value="1"/>
</dbReference>
<evidence type="ECO:0000256" key="5">
    <source>
        <dbReference type="ARBA" id="ARBA00013187"/>
    </source>
</evidence>
<dbReference type="InterPro" id="IPR015424">
    <property type="entry name" value="PyrdxlP-dep_Trfase"/>
</dbReference>
<dbReference type="PANTHER" id="PTHR13693">
    <property type="entry name" value="CLASS II AMINOTRANSFERASE/8-AMINO-7-OXONONANOATE SYNTHASE"/>
    <property type="match status" value="1"/>
</dbReference>
<dbReference type="PANTHER" id="PTHR13693:SF100">
    <property type="entry name" value="8-AMINO-7-OXONONANOATE SYNTHASE"/>
    <property type="match status" value="1"/>
</dbReference>
<evidence type="ECO:0000256" key="4">
    <source>
        <dbReference type="ARBA" id="ARBA00011738"/>
    </source>
</evidence>
<dbReference type="GO" id="GO:0030170">
    <property type="term" value="F:pyridoxal phosphate binding"/>
    <property type="evidence" value="ECO:0007669"/>
    <property type="project" value="InterPro"/>
</dbReference>
<gene>
    <name evidence="14" type="primary">bioF</name>
    <name evidence="14" type="ORF">Pla108_16740</name>
</gene>
<evidence type="ECO:0000313" key="15">
    <source>
        <dbReference type="Proteomes" id="UP000317421"/>
    </source>
</evidence>
<dbReference type="InterPro" id="IPR050087">
    <property type="entry name" value="AON_synthase_class-II"/>
</dbReference>
<keyword evidence="6 14" id="KW-0808">Transferase</keyword>
<sequence>MSTSSSLNWLDGALEGLQRAGLRRERRVGSGLPAGAIDFGSNDYLGLAGDPRLAEAAAAAGRSGWGAGASPVVSGRSALHAELERRLAEFEGAEGAILFPSGFAAGAGVIPALVDEGDAVYADAKNHASLIDGCRLTRAERRVYPHNAAAALRAMLEADAGRFRRRLIVTDGLFSMDGDFAPLAGLGELAAAHDAMLVVDEAHATGVWGPSGRGSVEAAAQRAPALESQVAVRIGTLSKALGSAGGFVTGSAALIDWLHNRARSYVFSTAAPPAVAAAAIASLEIVRTEPERRERVRRNAERLRGLLGDAGWNTGQSTSQIVPIVVGAPERAVALAAELARRGFYVPAIRPPSVPAGESLLRVSVSARHGADDLRQLVEALGPAPDPAQPG</sequence>
<comment type="caution">
    <text evidence="14">The sequence shown here is derived from an EMBL/GenBank/DDBJ whole genome shotgun (WGS) entry which is preliminary data.</text>
</comment>
<comment type="similarity">
    <text evidence="3">Belongs to the class-II pyridoxal-phosphate-dependent aminotransferase family. BioF subfamily.</text>
</comment>
<comment type="catalytic activity">
    <reaction evidence="11">
        <text>6-carboxyhexanoyl-[ACP] + L-alanine + H(+) = (8S)-8-amino-7-oxononanoate + holo-[ACP] + CO2</text>
        <dbReference type="Rhea" id="RHEA:42288"/>
        <dbReference type="Rhea" id="RHEA-COMP:9685"/>
        <dbReference type="Rhea" id="RHEA-COMP:9955"/>
        <dbReference type="ChEBI" id="CHEBI:15378"/>
        <dbReference type="ChEBI" id="CHEBI:16526"/>
        <dbReference type="ChEBI" id="CHEBI:57972"/>
        <dbReference type="ChEBI" id="CHEBI:64479"/>
        <dbReference type="ChEBI" id="CHEBI:78846"/>
        <dbReference type="ChEBI" id="CHEBI:149468"/>
        <dbReference type="EC" id="2.3.1.47"/>
    </reaction>
</comment>
<dbReference type="OrthoDB" id="9807157at2"/>
<accession>A0A5C6ANX4</accession>
<name>A0A5C6ANX4_9BACT</name>
<keyword evidence="7" id="KW-0093">Biotin biosynthesis</keyword>
<dbReference type="InterPro" id="IPR015421">
    <property type="entry name" value="PyrdxlP-dep_Trfase_major"/>
</dbReference>
<dbReference type="Proteomes" id="UP000317421">
    <property type="component" value="Unassembled WGS sequence"/>
</dbReference>
<comment type="pathway">
    <text evidence="2">Cofactor biosynthesis; biotin biosynthesis.</text>
</comment>
<protein>
    <recommendedName>
        <fullName evidence="5">8-amino-7-oxononanoate synthase</fullName>
        <ecNumber evidence="5">2.3.1.47</ecNumber>
    </recommendedName>
    <alternativeName>
        <fullName evidence="9">7-keto-8-amino-pelargonic acid synthase</fullName>
    </alternativeName>
    <alternativeName>
        <fullName evidence="10">8-amino-7-ketopelargonate synthase</fullName>
    </alternativeName>
</protein>
<proteinExistence type="inferred from homology"/>
<dbReference type="InterPro" id="IPR004839">
    <property type="entry name" value="Aminotransferase_I/II_large"/>
</dbReference>
<evidence type="ECO:0000256" key="7">
    <source>
        <dbReference type="ARBA" id="ARBA00022756"/>
    </source>
</evidence>
<evidence type="ECO:0000256" key="8">
    <source>
        <dbReference type="ARBA" id="ARBA00022898"/>
    </source>
</evidence>
<evidence type="ECO:0000256" key="2">
    <source>
        <dbReference type="ARBA" id="ARBA00004746"/>
    </source>
</evidence>
<dbReference type="Pfam" id="PF00155">
    <property type="entry name" value="Aminotran_1_2"/>
    <property type="match status" value="1"/>
</dbReference>
<dbReference type="AlphaFoldDB" id="A0A5C6ANX4"/>
<evidence type="ECO:0000256" key="3">
    <source>
        <dbReference type="ARBA" id="ARBA00010008"/>
    </source>
</evidence>
<evidence type="ECO:0000313" key="14">
    <source>
        <dbReference type="EMBL" id="TWU00722.1"/>
    </source>
</evidence>
<organism evidence="14 15">
    <name type="scientific">Botrimarina colliarenosi</name>
    <dbReference type="NCBI Taxonomy" id="2528001"/>
    <lineage>
        <taxon>Bacteria</taxon>
        <taxon>Pseudomonadati</taxon>
        <taxon>Planctomycetota</taxon>
        <taxon>Planctomycetia</taxon>
        <taxon>Pirellulales</taxon>
        <taxon>Lacipirellulaceae</taxon>
        <taxon>Botrimarina</taxon>
    </lineage>
</organism>